<name>A0A6P6VT74_COFAR</name>
<organism evidence="7 8">
    <name type="scientific">Coffea arabica</name>
    <name type="common">Arabian coffee</name>
    <dbReference type="NCBI Taxonomy" id="13443"/>
    <lineage>
        <taxon>Eukaryota</taxon>
        <taxon>Viridiplantae</taxon>
        <taxon>Streptophyta</taxon>
        <taxon>Embryophyta</taxon>
        <taxon>Tracheophyta</taxon>
        <taxon>Spermatophyta</taxon>
        <taxon>Magnoliopsida</taxon>
        <taxon>eudicotyledons</taxon>
        <taxon>Gunneridae</taxon>
        <taxon>Pentapetalae</taxon>
        <taxon>asterids</taxon>
        <taxon>lamiids</taxon>
        <taxon>Gentianales</taxon>
        <taxon>Rubiaceae</taxon>
        <taxon>Ixoroideae</taxon>
        <taxon>Gardenieae complex</taxon>
        <taxon>Bertiereae - Coffeeae clade</taxon>
        <taxon>Coffeeae</taxon>
        <taxon>Coffea</taxon>
    </lineage>
</organism>
<dbReference type="FunFam" id="3.40.50.2000:FF:000055">
    <property type="entry name" value="Glycosyltransferase"/>
    <property type="match status" value="1"/>
</dbReference>
<dbReference type="InterPro" id="IPR058980">
    <property type="entry name" value="Glyco_transf_N"/>
</dbReference>
<keyword evidence="4" id="KW-0328">Glycosyltransferase</keyword>
<dbReference type="GeneID" id="113726633"/>
<evidence type="ECO:0000313" key="7">
    <source>
        <dbReference type="Proteomes" id="UP001652660"/>
    </source>
</evidence>
<dbReference type="SUPFAM" id="SSF53756">
    <property type="entry name" value="UDP-Glycosyltransferase/glycogen phosphorylase"/>
    <property type="match status" value="1"/>
</dbReference>
<reference evidence="7" key="1">
    <citation type="journal article" date="2025" name="Foods">
        <title>Unveiling the Microbial Signatures of Arabica Coffee Cherries: Insights into Ripeness Specific Diversity, Functional Traits, and Implications for Quality and Safety.</title>
        <authorList>
            <consortium name="RefSeq"/>
            <person name="Tenea G.N."/>
            <person name="Cifuentes V."/>
            <person name="Reyes P."/>
            <person name="Cevallos-Vallejos M."/>
        </authorList>
    </citation>
    <scope>NUCLEOTIDE SEQUENCE [LARGE SCALE GENOMIC DNA]</scope>
</reference>
<keyword evidence="7" id="KW-1185">Reference proteome</keyword>
<dbReference type="Gene3D" id="3.40.50.2000">
    <property type="entry name" value="Glycogen Phosphorylase B"/>
    <property type="match status" value="2"/>
</dbReference>
<dbReference type="PROSITE" id="PS00375">
    <property type="entry name" value="UDPGT"/>
    <property type="match status" value="1"/>
</dbReference>
<dbReference type="Pfam" id="PF26168">
    <property type="entry name" value="Glyco_transf_N"/>
    <property type="match status" value="1"/>
</dbReference>
<evidence type="ECO:0000256" key="4">
    <source>
        <dbReference type="RuleBase" id="RU003718"/>
    </source>
</evidence>
<dbReference type="EC" id="2.4.1.-" evidence="5"/>
<gene>
    <name evidence="8" type="primary">LOC113726633</name>
</gene>
<dbReference type="OrthoDB" id="5835829at2759"/>
<comment type="catalytic activity">
    <reaction evidence="3">
        <text>7-deoxyloganetin + UDP-alpha-D-glucose = 7-deoxyloganin + UDP + H(+)</text>
        <dbReference type="Rhea" id="RHEA:39899"/>
        <dbReference type="ChEBI" id="CHEBI:15378"/>
        <dbReference type="ChEBI" id="CHEBI:18370"/>
        <dbReference type="ChEBI" id="CHEBI:58223"/>
        <dbReference type="ChEBI" id="CHEBI:58885"/>
        <dbReference type="ChEBI" id="CHEBI:76849"/>
        <dbReference type="EC" id="2.4.1.324"/>
    </reaction>
</comment>
<dbReference type="CDD" id="cd03784">
    <property type="entry name" value="GT1_Gtf-like"/>
    <property type="match status" value="1"/>
</dbReference>
<evidence type="ECO:0000256" key="3">
    <source>
        <dbReference type="ARBA" id="ARBA00051003"/>
    </source>
</evidence>
<protein>
    <recommendedName>
        <fullName evidence="5">Glycosyltransferase</fullName>
        <ecNumber evidence="5">2.4.1.-</ecNumber>
    </recommendedName>
</protein>
<dbReference type="PANTHER" id="PTHR11926">
    <property type="entry name" value="GLUCOSYL/GLUCURONOSYL TRANSFERASES"/>
    <property type="match status" value="1"/>
</dbReference>
<reference evidence="8" key="2">
    <citation type="submission" date="2025-08" db="UniProtKB">
        <authorList>
            <consortium name="RefSeq"/>
        </authorList>
    </citation>
    <scope>IDENTIFICATION</scope>
    <source>
        <tissue evidence="8">Leaves</tissue>
    </source>
</reference>
<evidence type="ECO:0000259" key="6">
    <source>
        <dbReference type="Pfam" id="PF26168"/>
    </source>
</evidence>
<dbReference type="PANTHER" id="PTHR11926:SF774">
    <property type="entry name" value="UDP-GLYCOSYLTRANSFERASE 85A1-RELATED"/>
    <property type="match status" value="1"/>
</dbReference>
<feature type="domain" description="Glycosyltransferase N-terminal" evidence="6">
    <location>
        <begin position="7"/>
        <end position="140"/>
    </location>
</feature>
<evidence type="ECO:0000313" key="8">
    <source>
        <dbReference type="RefSeq" id="XP_027106248.1"/>
    </source>
</evidence>
<accession>A0A6P6VT74</accession>
<dbReference type="InterPro" id="IPR035595">
    <property type="entry name" value="UDP_glycos_trans_CS"/>
</dbReference>
<evidence type="ECO:0000256" key="5">
    <source>
        <dbReference type="RuleBase" id="RU362057"/>
    </source>
</evidence>
<dbReference type="RefSeq" id="XP_027106248.1">
    <property type="nucleotide sequence ID" value="XM_027250447.2"/>
</dbReference>
<keyword evidence="2 4" id="KW-0808">Transferase</keyword>
<dbReference type="Pfam" id="PF00201">
    <property type="entry name" value="UDPGT"/>
    <property type="match status" value="1"/>
</dbReference>
<dbReference type="AlphaFoldDB" id="A0A6P6VT74"/>
<sequence length="477" mass="53848">MKPHALVIPYPAQGHIRPILKLAKILHSQGFYITFVNTEFNHRRLIRAHGPDSVKGLDDFQFKTIPDGLSPSDTNATQDIPSLCNSIQNTCLVPFLNLVKNLNESSDSPRVSCIVSDGVMSFTLQAAEELNIPEVVFFTISACGFMGYLHYAELVARGYVPLKDESWLTNGYLDTTIDWIPGMKGIRLKDLPNFIRTTDPDDIMLNYNIVQTRDASRARAIIFNTYDDLEKEVLEAINTKFDRVYTIGPLLMMEQNVNFGKLESLASSLWEEEVGCLEWLDQREMKSVIYVNFGSITVMSVEQLQEFAWGLADSKQNFLWIIRPDLVSGESAILPAEFLEETKDRGILAGWCPQERVLAHPSVGVFLTHCGWNSTIESISCGVPMICWPFFAEQQTNCRYACSTWENGVEIDSNATREKVAESVKEMMEGEKGRNMRAKALEWKEKARLATKPGGSSYQNLEKLIRNTLLENGTNYP</sequence>
<evidence type="ECO:0000256" key="2">
    <source>
        <dbReference type="ARBA" id="ARBA00022679"/>
    </source>
</evidence>
<dbReference type="GO" id="GO:0080043">
    <property type="term" value="F:quercetin 3-O-glucosyltransferase activity"/>
    <property type="evidence" value="ECO:0007669"/>
    <property type="project" value="TreeGrafter"/>
</dbReference>
<dbReference type="Proteomes" id="UP001652660">
    <property type="component" value="Chromosome 2c"/>
</dbReference>
<evidence type="ECO:0000256" key="1">
    <source>
        <dbReference type="ARBA" id="ARBA00009995"/>
    </source>
</evidence>
<comment type="similarity">
    <text evidence="1 4">Belongs to the UDP-glycosyltransferase family.</text>
</comment>
<dbReference type="GO" id="GO:0080044">
    <property type="term" value="F:quercetin 7-O-glucosyltransferase activity"/>
    <property type="evidence" value="ECO:0007669"/>
    <property type="project" value="TreeGrafter"/>
</dbReference>
<dbReference type="InterPro" id="IPR002213">
    <property type="entry name" value="UDP_glucos_trans"/>
</dbReference>
<dbReference type="FunFam" id="3.40.50.2000:FF:000027">
    <property type="entry name" value="Glycosyltransferase"/>
    <property type="match status" value="1"/>
</dbReference>
<proteinExistence type="inferred from homology"/>